<evidence type="ECO:0000313" key="1">
    <source>
        <dbReference type="EMBL" id="AVF34249.1"/>
    </source>
</evidence>
<sequence length="67" mass="7447">MNITFECADVKISGGTMGCGIKLEVEGAELHYTLPDKEMLALMDEANIREFMESRGHLVVMRQEDAA</sequence>
<protein>
    <submittedName>
        <fullName evidence="1">Uncharacterized protein</fullName>
    </submittedName>
</protein>
<accession>A0A2L1UMU2</accession>
<organism evidence="1 2">
    <name type="scientific">Rahnella sikkimica</name>
    <dbReference type="NCBI Taxonomy" id="1805933"/>
    <lineage>
        <taxon>Bacteria</taxon>
        <taxon>Pseudomonadati</taxon>
        <taxon>Pseudomonadota</taxon>
        <taxon>Gammaproteobacteria</taxon>
        <taxon>Enterobacterales</taxon>
        <taxon>Yersiniaceae</taxon>
        <taxon>Rahnella</taxon>
    </lineage>
</organism>
<keyword evidence="2" id="KW-1185">Reference proteome</keyword>
<dbReference type="OrthoDB" id="6505414at2"/>
<dbReference type="Proteomes" id="UP000239197">
    <property type="component" value="Chromosome"/>
</dbReference>
<dbReference type="KEGG" id="rox:BV494_04560"/>
<dbReference type="EMBL" id="CP019062">
    <property type="protein sequence ID" value="AVF34249.1"/>
    <property type="molecule type" value="Genomic_DNA"/>
</dbReference>
<name>A0A2L1UMU2_9GAMM</name>
<evidence type="ECO:0000313" key="2">
    <source>
        <dbReference type="Proteomes" id="UP000239197"/>
    </source>
</evidence>
<dbReference type="AlphaFoldDB" id="A0A2L1UMU2"/>
<proteinExistence type="predicted"/>
<dbReference type="RefSeq" id="WP_104921782.1">
    <property type="nucleotide sequence ID" value="NZ_CP019062.1"/>
</dbReference>
<reference evidence="2" key="1">
    <citation type="submission" date="2017-01" db="EMBL/GenBank/DDBJ databases">
        <title>Genome sequence of Rouxiella sp. ERMR1:05.</title>
        <authorList>
            <person name="Kumar R."/>
            <person name="Singh D."/>
            <person name="Kumar S."/>
        </authorList>
    </citation>
    <scope>NUCLEOTIDE SEQUENCE [LARGE SCALE GENOMIC DNA]</scope>
    <source>
        <strain evidence="2">ERMR1:05</strain>
    </source>
</reference>
<gene>
    <name evidence="1" type="ORF">BV494_04560</name>
</gene>